<accession>A0A4Q2U5V6</accession>
<evidence type="ECO:0000313" key="8">
    <source>
        <dbReference type="Proteomes" id="UP000290759"/>
    </source>
</evidence>
<dbReference type="GO" id="GO:0003676">
    <property type="term" value="F:nucleic acid binding"/>
    <property type="evidence" value="ECO:0007669"/>
    <property type="project" value="InterPro"/>
</dbReference>
<keyword evidence="4" id="KW-0067">ATP-binding</keyword>
<gene>
    <name evidence="7" type="ORF">D3273_19490</name>
</gene>
<dbReference type="Gene3D" id="3.40.50.1460">
    <property type="match status" value="1"/>
</dbReference>
<evidence type="ECO:0000256" key="4">
    <source>
        <dbReference type="ARBA" id="ARBA00022840"/>
    </source>
</evidence>
<organism evidence="7 8">
    <name type="scientific">Lichenibacterium minor</name>
    <dbReference type="NCBI Taxonomy" id="2316528"/>
    <lineage>
        <taxon>Bacteria</taxon>
        <taxon>Pseudomonadati</taxon>
        <taxon>Pseudomonadota</taxon>
        <taxon>Alphaproteobacteria</taxon>
        <taxon>Hyphomicrobiales</taxon>
        <taxon>Lichenihabitantaceae</taxon>
        <taxon>Lichenibacterium</taxon>
    </lineage>
</organism>
<dbReference type="InterPro" id="IPR011545">
    <property type="entry name" value="DEAD/DEAH_box_helicase_dom"/>
</dbReference>
<dbReference type="OrthoDB" id="9807155at2"/>
<evidence type="ECO:0000256" key="2">
    <source>
        <dbReference type="ARBA" id="ARBA00022801"/>
    </source>
</evidence>
<dbReference type="InterPro" id="IPR029030">
    <property type="entry name" value="Caspase-like_dom_sf"/>
</dbReference>
<dbReference type="Gene3D" id="3.40.50.300">
    <property type="entry name" value="P-loop containing nucleotide triphosphate hydrolases"/>
    <property type="match status" value="2"/>
</dbReference>
<evidence type="ECO:0000313" key="7">
    <source>
        <dbReference type="EMBL" id="RYC30347.1"/>
    </source>
</evidence>
<dbReference type="SUPFAM" id="SSF52129">
    <property type="entry name" value="Caspase-like"/>
    <property type="match status" value="1"/>
</dbReference>
<dbReference type="RefSeq" id="WP_129228564.1">
    <property type="nucleotide sequence ID" value="NZ_QYBB01000027.1"/>
</dbReference>
<feature type="domain" description="Helicase C-terminal" evidence="6">
    <location>
        <begin position="515"/>
        <end position="710"/>
    </location>
</feature>
<dbReference type="InterPro" id="IPR014001">
    <property type="entry name" value="Helicase_ATP-bd"/>
</dbReference>
<dbReference type="GO" id="GO:0005524">
    <property type="term" value="F:ATP binding"/>
    <property type="evidence" value="ECO:0007669"/>
    <property type="project" value="UniProtKB-KW"/>
</dbReference>
<reference evidence="7 8" key="1">
    <citation type="submission" date="2018-12" db="EMBL/GenBank/DDBJ databases">
        <authorList>
            <person name="Grouzdev D.S."/>
            <person name="Krutkina M.S."/>
        </authorList>
    </citation>
    <scope>NUCLEOTIDE SEQUENCE [LARGE SCALE GENOMIC DNA]</scope>
    <source>
        <strain evidence="7 8">RmlP026</strain>
    </source>
</reference>
<name>A0A4Q2U5V6_9HYPH</name>
<evidence type="ECO:0000259" key="6">
    <source>
        <dbReference type="PROSITE" id="PS51194"/>
    </source>
</evidence>
<proteinExistence type="predicted"/>
<comment type="caution">
    <text evidence="7">The sequence shown here is derived from an EMBL/GenBank/DDBJ whole genome shotgun (WGS) entry which is preliminary data.</text>
</comment>
<feature type="domain" description="Helicase ATP-binding" evidence="5">
    <location>
        <begin position="298"/>
        <end position="469"/>
    </location>
</feature>
<evidence type="ECO:0000256" key="3">
    <source>
        <dbReference type="ARBA" id="ARBA00022806"/>
    </source>
</evidence>
<keyword evidence="2" id="KW-0378">Hydrolase</keyword>
<dbReference type="PANTHER" id="PTHR47961">
    <property type="entry name" value="DNA POLYMERASE THETA, PUTATIVE (AFU_ORTHOLOGUE AFUA_1G05260)-RELATED"/>
    <property type="match status" value="1"/>
</dbReference>
<dbReference type="GO" id="GO:0006508">
    <property type="term" value="P:proteolysis"/>
    <property type="evidence" value="ECO:0007669"/>
    <property type="project" value="InterPro"/>
</dbReference>
<dbReference type="InterPro" id="IPR001650">
    <property type="entry name" value="Helicase_C-like"/>
</dbReference>
<dbReference type="GO" id="GO:0004197">
    <property type="term" value="F:cysteine-type endopeptidase activity"/>
    <property type="evidence" value="ECO:0007669"/>
    <property type="project" value="InterPro"/>
</dbReference>
<dbReference type="SMART" id="SM00487">
    <property type="entry name" value="DEXDc"/>
    <property type="match status" value="1"/>
</dbReference>
<keyword evidence="1" id="KW-0547">Nucleotide-binding</keyword>
<sequence>MAFHGVFVGIDRHLSPRIGDLTCAVRDAKALAALFEDTLGGSCILLTDADATREAVIRHLDALSACHPDDTVFVAFSGHGTDDHKLVTHDTDLDDLEGTALSLVELERKFTNIQAGRLLLVLDCCFSGGMGAKVLKVDIRSRDASSAEFRLDALAGEGRVILTASAADQPAWEDDRRGHGLLTSALVDALSGTPEVMDGTHVSLTRLIAHVVSRVQASAVAMGKRQLPGVRAAIEGDVRWPVFIRGARWEQWFPALARAYVDPDPSSLARVGFPTGLVAAWSKEISSLNDLQVKAINDYGILRGEHLVVSAPTSSGKTMVGELAALTAVISNRRAIFLLPLKALVADKRRHFTRLYGPHGVKTFEATGETDDVGPLLRGKYDIALLTYEKFCAVAVRFPHVLSGVGVIVVDEAQMLADIQRGANLEFLLTLVLMRKRTGAEPQIVALSAVVGDAAALAGWLGARLLRHIERPVPLDEGLILWDGSFRHLVGGSGEEITTTAKVSRLRRTDSNKDWIIPLVRSLVDEGQQVIVFRELKGEASGSATYLAASLELPPAAEAVASLPERDQSRSTRALRACLAGGVAFHHSDLTPDERRIVEEEFRRPGSGLRVIAATTTLAMGVNTPANSVVICGLHHPGRDGPVPYSVAEYKNLVGRAGRLGYADRGTSYLLATSPVLEDDLWRRYVTAEPEDVTSRFLRKGTDMRTLIVRVIASVASFGGSIAPGDVVAFLEASFGAFLQRRGDDNWVWDRGAFASSLDGLRAHDLVEARADGTVALTLLGRIAGEGSIEVASVIRLVRAIRGLKTDEVTDPALLVAVQSTVELDGCHFPSNKKSVKPHHKEPQAWVGELRRLGVPAQVMGALHWDTTDEVAPTLRAKKAVAALLFIAGKPMDIIETSMLQFGGGGDGAAGAVRNVTSRTCDMIPAAARVAELVVPGLDIAGRIERLLVRLTHGVPGATVDLARECGASLSRGDYLALAEAHLTEPQRVVSAPDVLLLSCLGDDREKLIAIRRGAEASVARRAVAAIVPSPILEPYEA</sequence>
<evidence type="ECO:0000259" key="5">
    <source>
        <dbReference type="PROSITE" id="PS51192"/>
    </source>
</evidence>
<dbReference type="GO" id="GO:0004386">
    <property type="term" value="F:helicase activity"/>
    <property type="evidence" value="ECO:0007669"/>
    <property type="project" value="UniProtKB-KW"/>
</dbReference>
<reference evidence="7 8" key="2">
    <citation type="submission" date="2019-02" db="EMBL/GenBank/DDBJ databases">
        <title>'Lichenibacterium ramalinii' gen. nov. sp. nov., 'Lichenibacterium minor' gen. nov. sp. nov.</title>
        <authorList>
            <person name="Pankratov T."/>
        </authorList>
    </citation>
    <scope>NUCLEOTIDE SEQUENCE [LARGE SCALE GENOMIC DNA]</scope>
    <source>
        <strain evidence="7 8">RmlP026</strain>
    </source>
</reference>
<dbReference type="InterPro" id="IPR011600">
    <property type="entry name" value="Pept_C14_caspase"/>
</dbReference>
<dbReference type="Pfam" id="PF00656">
    <property type="entry name" value="Peptidase_C14"/>
    <property type="match status" value="1"/>
</dbReference>
<dbReference type="Pfam" id="PF00271">
    <property type="entry name" value="Helicase_C"/>
    <property type="match status" value="1"/>
</dbReference>
<keyword evidence="8" id="KW-1185">Reference proteome</keyword>
<protein>
    <submittedName>
        <fullName evidence="7">DEAD/DEAH box helicase</fullName>
    </submittedName>
</protein>
<evidence type="ECO:0000256" key="1">
    <source>
        <dbReference type="ARBA" id="ARBA00022741"/>
    </source>
</evidence>
<dbReference type="PROSITE" id="PS51194">
    <property type="entry name" value="HELICASE_CTER"/>
    <property type="match status" value="1"/>
</dbReference>
<dbReference type="Proteomes" id="UP000290759">
    <property type="component" value="Unassembled WGS sequence"/>
</dbReference>
<dbReference type="SMART" id="SM00490">
    <property type="entry name" value="HELICc"/>
    <property type="match status" value="1"/>
</dbReference>
<dbReference type="PROSITE" id="PS51192">
    <property type="entry name" value="HELICASE_ATP_BIND_1"/>
    <property type="match status" value="1"/>
</dbReference>
<dbReference type="InterPro" id="IPR027417">
    <property type="entry name" value="P-loop_NTPase"/>
</dbReference>
<dbReference type="PANTHER" id="PTHR47961:SF10">
    <property type="entry name" value="ATP-DEPENDENT DNA HELICASE HEL308"/>
    <property type="match status" value="1"/>
</dbReference>
<dbReference type="Pfam" id="PF00270">
    <property type="entry name" value="DEAD"/>
    <property type="match status" value="1"/>
</dbReference>
<dbReference type="InterPro" id="IPR050474">
    <property type="entry name" value="Hel308_SKI2-like"/>
</dbReference>
<dbReference type="EMBL" id="QYBB01000027">
    <property type="protein sequence ID" value="RYC30347.1"/>
    <property type="molecule type" value="Genomic_DNA"/>
</dbReference>
<keyword evidence="3 7" id="KW-0347">Helicase</keyword>
<dbReference type="SUPFAM" id="SSF52540">
    <property type="entry name" value="P-loop containing nucleoside triphosphate hydrolases"/>
    <property type="match status" value="1"/>
</dbReference>
<dbReference type="AlphaFoldDB" id="A0A4Q2U5V6"/>